<evidence type="ECO:0000313" key="2">
    <source>
        <dbReference type="Proteomes" id="UP001055101"/>
    </source>
</evidence>
<proteinExistence type="predicted"/>
<dbReference type="EMBL" id="BPRA01000022">
    <property type="protein sequence ID" value="GJE57355.1"/>
    <property type="molecule type" value="Genomic_DNA"/>
</dbReference>
<evidence type="ECO:0008006" key="3">
    <source>
        <dbReference type="Google" id="ProtNLM"/>
    </source>
</evidence>
<comment type="caution">
    <text evidence="1">The sequence shown here is derived from an EMBL/GenBank/DDBJ whole genome shotgun (WGS) entry which is preliminary data.</text>
</comment>
<organism evidence="1 2">
    <name type="scientific">Methylobacterium thuringiense</name>
    <dbReference type="NCBI Taxonomy" id="1003091"/>
    <lineage>
        <taxon>Bacteria</taxon>
        <taxon>Pseudomonadati</taxon>
        <taxon>Pseudomonadota</taxon>
        <taxon>Alphaproteobacteria</taxon>
        <taxon>Hyphomicrobiales</taxon>
        <taxon>Methylobacteriaceae</taxon>
        <taxon>Methylobacterium</taxon>
    </lineage>
</organism>
<dbReference type="Proteomes" id="UP001055101">
    <property type="component" value="Unassembled WGS sequence"/>
</dbReference>
<reference evidence="1" key="2">
    <citation type="submission" date="2021-08" db="EMBL/GenBank/DDBJ databases">
        <authorList>
            <person name="Tani A."/>
            <person name="Ola A."/>
            <person name="Ogura Y."/>
            <person name="Katsura K."/>
            <person name="Hayashi T."/>
        </authorList>
    </citation>
    <scope>NUCLEOTIDE SEQUENCE</scope>
    <source>
        <strain evidence="1">DSM 23674</strain>
    </source>
</reference>
<reference evidence="1" key="1">
    <citation type="journal article" date="2021" name="Front. Microbiol.">
        <title>Comprehensive Comparative Genomics and Phenotyping of Methylobacterium Species.</title>
        <authorList>
            <person name="Alessa O."/>
            <person name="Ogura Y."/>
            <person name="Fujitani Y."/>
            <person name="Takami H."/>
            <person name="Hayashi T."/>
            <person name="Sahin N."/>
            <person name="Tani A."/>
        </authorList>
    </citation>
    <scope>NUCLEOTIDE SEQUENCE</scope>
    <source>
        <strain evidence="1">DSM 23674</strain>
    </source>
</reference>
<protein>
    <recommendedName>
        <fullName evidence="3">Transcriptional regulator</fullName>
    </recommendedName>
</protein>
<accession>A0ABQ4TPR3</accession>
<sequence>MEASEGLASGMANNVRAVVTALEQAGLEFIPENGGGAGIRFSRRANDTHEEH</sequence>
<name>A0ABQ4TPR3_9HYPH</name>
<evidence type="ECO:0000313" key="1">
    <source>
        <dbReference type="EMBL" id="GJE57355.1"/>
    </source>
</evidence>
<keyword evidence="2" id="KW-1185">Reference proteome</keyword>
<gene>
    <name evidence="1" type="ORF">EKPJFOCH_3869</name>
</gene>